<keyword evidence="4 5" id="KW-0378">Hydrolase</keyword>
<evidence type="ECO:0000256" key="5">
    <source>
        <dbReference type="HAMAP-Rule" id="MF_00651"/>
    </source>
</evidence>
<dbReference type="NCBIfam" id="TIGR00250">
    <property type="entry name" value="RNAse_H_YqgF"/>
    <property type="match status" value="1"/>
</dbReference>
<organism evidence="7 8">
    <name type="scientific">Pseudolactococcus insecticola</name>
    <dbReference type="NCBI Taxonomy" id="2709158"/>
    <lineage>
        <taxon>Bacteria</taxon>
        <taxon>Bacillati</taxon>
        <taxon>Bacillota</taxon>
        <taxon>Bacilli</taxon>
        <taxon>Lactobacillales</taxon>
        <taxon>Streptococcaceae</taxon>
        <taxon>Pseudolactococcus</taxon>
    </lineage>
</organism>
<keyword evidence="8" id="KW-1185">Reference proteome</keyword>
<evidence type="ECO:0000256" key="4">
    <source>
        <dbReference type="ARBA" id="ARBA00022801"/>
    </source>
</evidence>
<comment type="function">
    <text evidence="5">Could be a nuclease involved in processing of the 5'-end of pre-16S rRNA.</text>
</comment>
<dbReference type="PANTHER" id="PTHR33317">
    <property type="entry name" value="POLYNUCLEOTIDYL TRANSFERASE, RIBONUCLEASE H-LIKE SUPERFAMILY PROTEIN"/>
    <property type="match status" value="1"/>
</dbReference>
<proteinExistence type="inferred from homology"/>
<evidence type="ECO:0000259" key="6">
    <source>
        <dbReference type="SMART" id="SM00732"/>
    </source>
</evidence>
<dbReference type="GO" id="GO:0016788">
    <property type="term" value="F:hydrolase activity, acting on ester bonds"/>
    <property type="evidence" value="ECO:0007669"/>
    <property type="project" value="UniProtKB-UniRule"/>
</dbReference>
<comment type="similarity">
    <text evidence="5">Belongs to the YqgF HJR family.</text>
</comment>
<keyword evidence="2 5" id="KW-0690">Ribosome biogenesis</keyword>
<dbReference type="EMBL" id="BLLH01000003">
    <property type="protein sequence ID" value="GFH40394.1"/>
    <property type="molecule type" value="Genomic_DNA"/>
</dbReference>
<name>A0A6A0B7R6_9LACT</name>
<evidence type="ECO:0000256" key="3">
    <source>
        <dbReference type="ARBA" id="ARBA00022722"/>
    </source>
</evidence>
<dbReference type="Proteomes" id="UP000475928">
    <property type="component" value="Unassembled WGS sequence"/>
</dbReference>
<sequence length="142" mass="15962">MSFQRLIGLDVGSVTVGVAVSDLLGYTAQPVETIRINEASQDYGFERLTELVAEYQPARFVLGLPKHMNNDEGVRAKASRHYGDLLEKRFGIPVSYQDERLTSAQAEKVLIAGHTRRENRKKYIDKLAAVLILQNYLDSHSL</sequence>
<evidence type="ECO:0000256" key="1">
    <source>
        <dbReference type="ARBA" id="ARBA00022490"/>
    </source>
</evidence>
<evidence type="ECO:0000256" key="2">
    <source>
        <dbReference type="ARBA" id="ARBA00022517"/>
    </source>
</evidence>
<dbReference type="AlphaFoldDB" id="A0A6A0B7R6"/>
<gene>
    <name evidence="7" type="primary">ybeB</name>
    <name evidence="7" type="ORF">Hs20B_07920</name>
</gene>
<reference evidence="7 8" key="1">
    <citation type="submission" date="2020-02" db="EMBL/GenBank/DDBJ databases">
        <title>Draft genome sequence of Lactococcus sp. Hs20B0-1.</title>
        <authorList>
            <person name="Noda S."/>
            <person name="Yuki M."/>
            <person name="Ohkuma M."/>
        </authorList>
    </citation>
    <scope>NUCLEOTIDE SEQUENCE [LARGE SCALE GENOMIC DNA]</scope>
    <source>
        <strain evidence="7 8">Hs20B0-1</strain>
    </source>
</reference>
<dbReference type="Gene3D" id="3.30.420.140">
    <property type="entry name" value="YqgF/RNase H-like domain"/>
    <property type="match status" value="1"/>
</dbReference>
<dbReference type="SMART" id="SM00732">
    <property type="entry name" value="YqgFc"/>
    <property type="match status" value="1"/>
</dbReference>
<dbReference type="PANTHER" id="PTHR33317:SF4">
    <property type="entry name" value="POLYNUCLEOTIDYL TRANSFERASE, RIBONUCLEASE H-LIKE SUPERFAMILY PROTEIN"/>
    <property type="match status" value="1"/>
</dbReference>
<dbReference type="Pfam" id="PF03652">
    <property type="entry name" value="RuvX"/>
    <property type="match status" value="1"/>
</dbReference>
<comment type="subcellular location">
    <subcellularLocation>
        <location evidence="5">Cytoplasm</location>
    </subcellularLocation>
</comment>
<dbReference type="InterPro" id="IPR012337">
    <property type="entry name" value="RNaseH-like_sf"/>
</dbReference>
<protein>
    <recommendedName>
        <fullName evidence="5">Putative pre-16S rRNA nuclease</fullName>
        <ecNumber evidence="5">3.1.-.-</ecNumber>
    </recommendedName>
</protein>
<keyword evidence="1 5" id="KW-0963">Cytoplasm</keyword>
<dbReference type="CDD" id="cd16964">
    <property type="entry name" value="YqgF"/>
    <property type="match status" value="1"/>
</dbReference>
<evidence type="ECO:0000313" key="7">
    <source>
        <dbReference type="EMBL" id="GFH40394.1"/>
    </source>
</evidence>
<dbReference type="InterPro" id="IPR006641">
    <property type="entry name" value="YqgF/RNaseH-like_dom"/>
</dbReference>
<dbReference type="EC" id="3.1.-.-" evidence="5"/>
<accession>A0A6A0B7R6</accession>
<dbReference type="InterPro" id="IPR005227">
    <property type="entry name" value="YqgF"/>
</dbReference>
<keyword evidence="3 5" id="KW-0540">Nuclease</keyword>
<comment type="caution">
    <text evidence="7">The sequence shown here is derived from an EMBL/GenBank/DDBJ whole genome shotgun (WGS) entry which is preliminary data.</text>
</comment>
<dbReference type="GO" id="GO:0005829">
    <property type="term" value="C:cytosol"/>
    <property type="evidence" value="ECO:0007669"/>
    <property type="project" value="TreeGrafter"/>
</dbReference>
<dbReference type="GO" id="GO:0000967">
    <property type="term" value="P:rRNA 5'-end processing"/>
    <property type="evidence" value="ECO:0007669"/>
    <property type="project" value="UniProtKB-UniRule"/>
</dbReference>
<dbReference type="InterPro" id="IPR037027">
    <property type="entry name" value="YqgF/RNaseH-like_dom_sf"/>
</dbReference>
<evidence type="ECO:0000313" key="8">
    <source>
        <dbReference type="Proteomes" id="UP000475928"/>
    </source>
</evidence>
<feature type="domain" description="YqgF/RNase H-like" evidence="6">
    <location>
        <begin position="4"/>
        <end position="106"/>
    </location>
</feature>
<dbReference type="GO" id="GO:0004518">
    <property type="term" value="F:nuclease activity"/>
    <property type="evidence" value="ECO:0007669"/>
    <property type="project" value="UniProtKB-KW"/>
</dbReference>
<dbReference type="HAMAP" id="MF_00651">
    <property type="entry name" value="Nuclease_YqgF"/>
    <property type="match status" value="1"/>
</dbReference>
<dbReference type="RefSeq" id="WP_172355900.1">
    <property type="nucleotide sequence ID" value="NZ_BLLH01000003.1"/>
</dbReference>
<dbReference type="SUPFAM" id="SSF53098">
    <property type="entry name" value="Ribonuclease H-like"/>
    <property type="match status" value="1"/>
</dbReference>